<dbReference type="PANTHER" id="PTHR47197">
    <property type="entry name" value="PROTEIN NIRF"/>
    <property type="match status" value="1"/>
</dbReference>
<dbReference type="STRING" id="216903.SAMN05444371_2722"/>
<dbReference type="InterPro" id="IPR026444">
    <property type="entry name" value="Secre_tail"/>
</dbReference>
<proteinExistence type="predicted"/>
<dbReference type="InterPro" id="IPR011042">
    <property type="entry name" value="6-blade_b-propeller_TolB-like"/>
</dbReference>
<dbReference type="InterPro" id="IPR051200">
    <property type="entry name" value="Host-pathogen_enzymatic-act"/>
</dbReference>
<evidence type="ECO:0000259" key="2">
    <source>
        <dbReference type="Pfam" id="PF18962"/>
    </source>
</evidence>
<name>A0A1M6T900_9FLAO</name>
<dbReference type="PANTHER" id="PTHR47197:SF3">
    <property type="entry name" value="DIHYDRO-HEME D1 DEHYDROGENASE"/>
    <property type="match status" value="1"/>
</dbReference>
<dbReference type="EMBL" id="FRAM01000003">
    <property type="protein sequence ID" value="SHK53477.1"/>
    <property type="molecule type" value="Genomic_DNA"/>
</dbReference>
<dbReference type="RefSeq" id="WP_072998974.1">
    <property type="nucleotide sequence ID" value="NZ_FRAM01000003.1"/>
</dbReference>
<accession>A0A1M6T900</accession>
<protein>
    <submittedName>
        <fullName evidence="3">Por secretion system C-terminal sorting domain-containing protein</fullName>
    </submittedName>
</protein>
<gene>
    <name evidence="3" type="ORF">SAMN05444371_2722</name>
</gene>
<dbReference type="AlphaFoldDB" id="A0A1M6T900"/>
<dbReference type="OrthoDB" id="1489153at2"/>
<evidence type="ECO:0000256" key="1">
    <source>
        <dbReference type="ARBA" id="ARBA00022729"/>
    </source>
</evidence>
<keyword evidence="4" id="KW-1185">Reference proteome</keyword>
<dbReference type="NCBIfam" id="TIGR04183">
    <property type="entry name" value="Por_Secre_tail"/>
    <property type="match status" value="1"/>
</dbReference>
<dbReference type="Pfam" id="PF18962">
    <property type="entry name" value="Por_Secre_tail"/>
    <property type="match status" value="1"/>
</dbReference>
<reference evidence="4" key="1">
    <citation type="submission" date="2016-11" db="EMBL/GenBank/DDBJ databases">
        <authorList>
            <person name="Varghese N."/>
            <person name="Submissions S."/>
        </authorList>
    </citation>
    <scope>NUCLEOTIDE SEQUENCE [LARGE SCALE GENOMIC DNA]</scope>
    <source>
        <strain evidence="4">DSM 18016</strain>
    </source>
</reference>
<evidence type="ECO:0000313" key="3">
    <source>
        <dbReference type="EMBL" id="SHK53477.1"/>
    </source>
</evidence>
<evidence type="ECO:0000313" key="4">
    <source>
        <dbReference type="Proteomes" id="UP000184498"/>
    </source>
</evidence>
<keyword evidence="1" id="KW-0732">Signal</keyword>
<dbReference type="SUPFAM" id="SSF63825">
    <property type="entry name" value="YWTD domain"/>
    <property type="match status" value="1"/>
</dbReference>
<dbReference type="Proteomes" id="UP000184498">
    <property type="component" value="Unassembled WGS sequence"/>
</dbReference>
<sequence length="348" mass="38986">MKKNLTIIKILIFIFNVNYFSSQRTTVVENVKFPTALFVYNNDIFYGEHQGSLLKNTLNTISNPSIVWYTNGTYRSTFKDNYLYVTNPYGGEIVKIDLTSQIYTPVSLFKTSDTPDGIAIKGNDLYFSLEVSGTIAKIDISEVNPVMKIVASGFSDPTGIAIHGNNLYVAEFNGNRISKLDISSDNPVRMDYMTELNNPTEILVYEDKLLVSEFSNNRILLVNIDNPTPVIIDTITNITQPTGLFINNSDLYVCVYGENKIIKMPISTLNVQNNSSIENIILYPNPSSDFVTITGISKPLTYEVNNYLGVKVMKGTITNKSNIDIRNLPIGVYFIVLENGISKKIIKK</sequence>
<feature type="domain" description="Secretion system C-terminal sorting" evidence="2">
    <location>
        <begin position="282"/>
        <end position="345"/>
    </location>
</feature>
<dbReference type="Gene3D" id="2.120.10.30">
    <property type="entry name" value="TolB, C-terminal domain"/>
    <property type="match status" value="1"/>
</dbReference>
<organism evidence="3 4">
    <name type="scientific">Epilithonimonas mollis</name>
    <dbReference type="NCBI Taxonomy" id="216903"/>
    <lineage>
        <taxon>Bacteria</taxon>
        <taxon>Pseudomonadati</taxon>
        <taxon>Bacteroidota</taxon>
        <taxon>Flavobacteriia</taxon>
        <taxon>Flavobacteriales</taxon>
        <taxon>Weeksellaceae</taxon>
        <taxon>Chryseobacterium group</taxon>
        <taxon>Epilithonimonas</taxon>
    </lineage>
</organism>